<sequence length="64" mass="7040">MFGIMTLGHALVLTIAGTILLILEVGGLTITCLIFDSIVTLLSLFNILIYKLFVHEHKTPQEAK</sequence>
<evidence type="ECO:0000313" key="3">
    <source>
        <dbReference type="Proteomes" id="UP000051697"/>
    </source>
</evidence>
<protein>
    <submittedName>
        <fullName evidence="2">Uncharacterized protein</fullName>
    </submittedName>
</protein>
<accession>A0A0R1RRU6</accession>
<feature type="transmembrane region" description="Helical" evidence="1">
    <location>
        <begin position="7"/>
        <end position="27"/>
    </location>
</feature>
<keyword evidence="3" id="KW-1185">Reference proteome</keyword>
<dbReference type="EMBL" id="AZFE01000030">
    <property type="protein sequence ID" value="KRL56043.1"/>
    <property type="molecule type" value="Genomic_DNA"/>
</dbReference>
<proteinExistence type="predicted"/>
<keyword evidence="1" id="KW-0812">Transmembrane</keyword>
<keyword evidence="1" id="KW-0472">Membrane</keyword>
<name>A0A0R1RRU6_9LACO</name>
<evidence type="ECO:0000313" key="2">
    <source>
        <dbReference type="EMBL" id="KRL56043.1"/>
    </source>
</evidence>
<dbReference type="Proteomes" id="UP000051697">
    <property type="component" value="Unassembled WGS sequence"/>
</dbReference>
<feature type="transmembrane region" description="Helical" evidence="1">
    <location>
        <begin position="33"/>
        <end position="54"/>
    </location>
</feature>
<dbReference type="AlphaFoldDB" id="A0A0R1RRU6"/>
<reference evidence="2 3" key="1">
    <citation type="journal article" date="2015" name="Genome Announc.">
        <title>Expanding the biotechnology potential of lactobacilli through comparative genomics of 213 strains and associated genera.</title>
        <authorList>
            <person name="Sun Z."/>
            <person name="Harris H.M."/>
            <person name="McCann A."/>
            <person name="Guo C."/>
            <person name="Argimon S."/>
            <person name="Zhang W."/>
            <person name="Yang X."/>
            <person name="Jeffery I.B."/>
            <person name="Cooney J.C."/>
            <person name="Kagawa T.F."/>
            <person name="Liu W."/>
            <person name="Song Y."/>
            <person name="Salvetti E."/>
            <person name="Wrobel A."/>
            <person name="Rasinkangas P."/>
            <person name="Parkhill J."/>
            <person name="Rea M.C."/>
            <person name="O'Sullivan O."/>
            <person name="Ritari J."/>
            <person name="Douillard F.P."/>
            <person name="Paul Ross R."/>
            <person name="Yang R."/>
            <person name="Briner A.E."/>
            <person name="Felis G.E."/>
            <person name="de Vos W.M."/>
            <person name="Barrangou R."/>
            <person name="Klaenhammer T.R."/>
            <person name="Caufield P.W."/>
            <person name="Cui Y."/>
            <person name="Zhang H."/>
            <person name="O'Toole P.W."/>
        </authorList>
    </citation>
    <scope>NUCLEOTIDE SEQUENCE [LARGE SCALE GENOMIC DNA]</scope>
    <source>
        <strain evidence="2 3">DSM 15707</strain>
    </source>
</reference>
<comment type="caution">
    <text evidence="2">The sequence shown here is derived from an EMBL/GenBank/DDBJ whole genome shotgun (WGS) entry which is preliminary data.</text>
</comment>
<gene>
    <name evidence="2" type="ORF">FC70_GL000630</name>
</gene>
<dbReference type="STRING" id="1423778.FC70_GL000630"/>
<dbReference type="PATRIC" id="fig|1423778.4.peg.658"/>
<keyword evidence="1" id="KW-1133">Transmembrane helix</keyword>
<organism evidence="2 3">
    <name type="scientific">Paucilactobacillus oligofermentans DSM 15707 = LMG 22743</name>
    <dbReference type="NCBI Taxonomy" id="1423778"/>
    <lineage>
        <taxon>Bacteria</taxon>
        <taxon>Bacillati</taxon>
        <taxon>Bacillota</taxon>
        <taxon>Bacilli</taxon>
        <taxon>Lactobacillales</taxon>
        <taxon>Lactobacillaceae</taxon>
        <taxon>Paucilactobacillus</taxon>
    </lineage>
</organism>
<evidence type="ECO:0000256" key="1">
    <source>
        <dbReference type="SAM" id="Phobius"/>
    </source>
</evidence>